<proteinExistence type="inferred from homology"/>
<dbReference type="GO" id="GO:0008615">
    <property type="term" value="P:pyridoxine biosynthetic process"/>
    <property type="evidence" value="ECO:0007669"/>
    <property type="project" value="UniProtKB-UniRule"/>
</dbReference>
<dbReference type="OrthoDB" id="9780392at2"/>
<keyword evidence="13" id="KW-1185">Reference proteome</keyword>
<dbReference type="GO" id="GO:0010181">
    <property type="term" value="F:FMN binding"/>
    <property type="evidence" value="ECO:0007669"/>
    <property type="project" value="UniProtKB-UniRule"/>
</dbReference>
<dbReference type="NCBIfam" id="TIGR00558">
    <property type="entry name" value="pdxH"/>
    <property type="match status" value="1"/>
</dbReference>
<evidence type="ECO:0000256" key="1">
    <source>
        <dbReference type="ARBA" id="ARBA00007301"/>
    </source>
</evidence>
<feature type="binding site" evidence="7 9">
    <location>
        <begin position="78"/>
        <end position="79"/>
    </location>
    <ligand>
        <name>FMN</name>
        <dbReference type="ChEBI" id="CHEBI:58210"/>
    </ligand>
</feature>
<feature type="binding site" evidence="7 9">
    <location>
        <position position="197"/>
    </location>
    <ligand>
        <name>FMN</name>
        <dbReference type="ChEBI" id="CHEBI:58210"/>
    </ligand>
</feature>
<feature type="domain" description="Pyridoxine 5'-phosphate oxidase dimerisation C-terminal" evidence="11">
    <location>
        <begin position="174"/>
        <end position="214"/>
    </location>
</feature>
<comment type="catalytic activity">
    <reaction evidence="7">
        <text>pyridoxine 5'-phosphate + O2 = pyridoxal 5'-phosphate + H2O2</text>
        <dbReference type="Rhea" id="RHEA:15149"/>
        <dbReference type="ChEBI" id="CHEBI:15379"/>
        <dbReference type="ChEBI" id="CHEBI:16240"/>
        <dbReference type="ChEBI" id="CHEBI:58589"/>
        <dbReference type="ChEBI" id="CHEBI:597326"/>
        <dbReference type="EC" id="1.4.3.5"/>
    </reaction>
</comment>
<dbReference type="GO" id="GO:0004733">
    <property type="term" value="F:pyridoxamine phosphate oxidase activity"/>
    <property type="evidence" value="ECO:0007669"/>
    <property type="project" value="UniProtKB-UniRule"/>
</dbReference>
<dbReference type="Gene3D" id="2.30.110.10">
    <property type="entry name" value="Electron Transport, Fmn-binding Protein, Chain A"/>
    <property type="match status" value="1"/>
</dbReference>
<keyword evidence="4 7" id="KW-0288">FMN</keyword>
<dbReference type="PIRSF" id="PIRSF000190">
    <property type="entry name" value="Pyd_amn-ph_oxd"/>
    <property type="match status" value="1"/>
</dbReference>
<dbReference type="FunFam" id="2.30.110.10:FF:000020">
    <property type="entry name" value="PNPO isoform 11"/>
    <property type="match status" value="1"/>
</dbReference>
<comment type="caution">
    <text evidence="12">The sequence shown here is derived from an EMBL/GenBank/DDBJ whole genome shotgun (WGS) entry which is preliminary data.</text>
</comment>
<feature type="binding site" evidence="7 8">
    <location>
        <begin position="193"/>
        <end position="195"/>
    </location>
    <ligand>
        <name>substrate</name>
    </ligand>
</feature>
<dbReference type="PROSITE" id="PS01064">
    <property type="entry name" value="PYRIDOX_OXIDASE"/>
    <property type="match status" value="1"/>
</dbReference>
<evidence type="ECO:0000256" key="9">
    <source>
        <dbReference type="PIRSR" id="PIRSR000190-2"/>
    </source>
</evidence>
<dbReference type="SUPFAM" id="SSF50475">
    <property type="entry name" value="FMN-binding split barrel"/>
    <property type="match status" value="1"/>
</dbReference>
<dbReference type="PANTHER" id="PTHR10851">
    <property type="entry name" value="PYRIDOXINE-5-PHOSPHATE OXIDASE"/>
    <property type="match status" value="1"/>
</dbReference>
<accession>A0A4V1KR48</accession>
<comment type="similarity">
    <text evidence="1 7">Belongs to the pyridoxamine 5'-phosphate oxidase family.</text>
</comment>
<evidence type="ECO:0000256" key="3">
    <source>
        <dbReference type="ARBA" id="ARBA00022630"/>
    </source>
</evidence>
<comment type="pathway">
    <text evidence="7">Cofactor metabolism; pyridoxal 5'-phosphate salvage; pyridoxal 5'-phosphate from pyridoxamine 5'-phosphate: step 1/1.</text>
</comment>
<evidence type="ECO:0000313" key="12">
    <source>
        <dbReference type="EMBL" id="RXG23662.1"/>
    </source>
</evidence>
<dbReference type="RefSeq" id="WP_128757172.1">
    <property type="nucleotide sequence ID" value="NZ_QOVM01000002.1"/>
</dbReference>
<dbReference type="UniPathway" id="UPA01068">
    <property type="reaction ID" value="UER00304"/>
</dbReference>
<evidence type="ECO:0000313" key="13">
    <source>
        <dbReference type="Proteomes" id="UP000289238"/>
    </source>
</evidence>
<dbReference type="HAMAP" id="MF_01629">
    <property type="entry name" value="PdxH"/>
    <property type="match status" value="1"/>
</dbReference>
<sequence>MAEDLGGYRKSYEKNTLTQEHSDANPYNQFKKWFKEVEETPGVDEVNAMTVATIGVDGFPKSRVVLLKSYDEAGFVFYTNYTSEKGEAITHNSHVCLSFFWPNLERQVIIKGIAERVSEEVSTAYFQSRPRGSQLGAWTSPQSDVIADRGYLEKRLEELETKYEGKEIPKPDFWGGFVIKPVEFEFWQGRSNRLHDRLRYTPGGVNWKLERLAP</sequence>
<dbReference type="Proteomes" id="UP000289238">
    <property type="component" value="Unassembled WGS sequence"/>
</dbReference>
<dbReference type="EC" id="1.4.3.5" evidence="7"/>
<evidence type="ECO:0000259" key="11">
    <source>
        <dbReference type="Pfam" id="PF10590"/>
    </source>
</evidence>
<reference evidence="12 13" key="1">
    <citation type="submission" date="2018-07" db="EMBL/GenBank/DDBJ databases">
        <title>Leeuwenhoekiella genomics.</title>
        <authorList>
            <person name="Tahon G."/>
            <person name="Willems A."/>
        </authorList>
    </citation>
    <scope>NUCLEOTIDE SEQUENCE [LARGE SCALE GENOMIC DNA]</scope>
    <source>
        <strain evidence="12 13">LMG 22550</strain>
    </source>
</reference>
<feature type="binding site" evidence="7 9">
    <location>
        <position position="85"/>
    </location>
    <ligand>
        <name>FMN</name>
        <dbReference type="ChEBI" id="CHEBI:58210"/>
    </ligand>
</feature>
<protein>
    <recommendedName>
        <fullName evidence="7">Pyridoxine/pyridoxamine 5'-phosphate oxidase</fullName>
        <ecNumber evidence="7">1.4.3.5</ecNumber>
    </recommendedName>
    <alternativeName>
        <fullName evidence="7">PNP/PMP oxidase</fullName>
        <shortName evidence="7">PNPOx</shortName>
    </alternativeName>
    <alternativeName>
        <fullName evidence="7">Pyridoxal 5'-phosphate synthase</fullName>
    </alternativeName>
</protein>
<name>A0A4V1KR48_9FLAO</name>
<evidence type="ECO:0000259" key="10">
    <source>
        <dbReference type="Pfam" id="PF01243"/>
    </source>
</evidence>
<feature type="binding site" evidence="8">
    <location>
        <begin position="9"/>
        <end position="12"/>
    </location>
    <ligand>
        <name>substrate</name>
    </ligand>
</feature>
<dbReference type="Pfam" id="PF10590">
    <property type="entry name" value="PNP_phzG_C"/>
    <property type="match status" value="1"/>
</dbReference>
<evidence type="ECO:0000256" key="7">
    <source>
        <dbReference type="HAMAP-Rule" id="MF_01629"/>
    </source>
</evidence>
<comment type="subunit">
    <text evidence="2 7">Homodimer.</text>
</comment>
<gene>
    <name evidence="7" type="primary">pdxH</name>
    <name evidence="12" type="ORF">DSM00_1278</name>
</gene>
<feature type="binding site" evidence="7 9">
    <location>
        <position position="107"/>
    </location>
    <ligand>
        <name>FMN</name>
        <dbReference type="ChEBI" id="CHEBI:58210"/>
    </ligand>
</feature>
<comment type="caution">
    <text evidence="7">Lacks conserved residue(s) required for the propagation of feature annotation.</text>
</comment>
<evidence type="ECO:0000256" key="2">
    <source>
        <dbReference type="ARBA" id="ARBA00011738"/>
    </source>
</evidence>
<comment type="pathway">
    <text evidence="7">Cofactor metabolism; pyridoxal 5'-phosphate salvage; pyridoxal 5'-phosphate from pyridoxine 5'-phosphate: step 1/1.</text>
</comment>
<organism evidence="12 13">
    <name type="scientific">Leeuwenhoekiella aequorea</name>
    <dbReference type="NCBI Taxonomy" id="283736"/>
    <lineage>
        <taxon>Bacteria</taxon>
        <taxon>Pseudomonadati</taxon>
        <taxon>Bacteroidota</taxon>
        <taxon>Flavobacteriia</taxon>
        <taxon>Flavobacteriales</taxon>
        <taxon>Flavobacteriaceae</taxon>
        <taxon>Leeuwenhoekiella</taxon>
    </lineage>
</organism>
<feature type="domain" description="Pyridoxamine 5'-phosphate oxidase N-terminal" evidence="10">
    <location>
        <begin position="43"/>
        <end position="162"/>
    </location>
</feature>
<evidence type="ECO:0000256" key="8">
    <source>
        <dbReference type="PIRSR" id="PIRSR000190-1"/>
    </source>
</evidence>
<dbReference type="NCBIfam" id="NF004231">
    <property type="entry name" value="PRK05679.1"/>
    <property type="match status" value="1"/>
</dbReference>
<feature type="binding site" evidence="7 9">
    <location>
        <position position="187"/>
    </location>
    <ligand>
        <name>FMN</name>
        <dbReference type="ChEBI" id="CHEBI:58210"/>
    </ligand>
</feature>
<feature type="binding site" evidence="7 8">
    <location>
        <position position="68"/>
    </location>
    <ligand>
        <name>substrate</name>
    </ligand>
</feature>
<feature type="binding site" evidence="7 9">
    <location>
        <begin position="63"/>
        <end position="68"/>
    </location>
    <ligand>
        <name>FMN</name>
        <dbReference type="ChEBI" id="CHEBI:58210"/>
    </ligand>
</feature>
<dbReference type="EMBL" id="QOVM01000002">
    <property type="protein sequence ID" value="RXG23662.1"/>
    <property type="molecule type" value="Genomic_DNA"/>
</dbReference>
<feature type="binding site" evidence="7 8">
    <location>
        <position position="125"/>
    </location>
    <ligand>
        <name>substrate</name>
    </ligand>
</feature>
<dbReference type="InterPro" id="IPR019576">
    <property type="entry name" value="Pyridoxamine_oxidase_dimer_C"/>
</dbReference>
<keyword evidence="6 7" id="KW-0664">Pyridoxine biosynthesis</keyword>
<comment type="catalytic activity">
    <reaction evidence="7">
        <text>pyridoxamine 5'-phosphate + O2 + H2O = pyridoxal 5'-phosphate + H2O2 + NH4(+)</text>
        <dbReference type="Rhea" id="RHEA:15817"/>
        <dbReference type="ChEBI" id="CHEBI:15377"/>
        <dbReference type="ChEBI" id="CHEBI:15379"/>
        <dbReference type="ChEBI" id="CHEBI:16240"/>
        <dbReference type="ChEBI" id="CHEBI:28938"/>
        <dbReference type="ChEBI" id="CHEBI:58451"/>
        <dbReference type="ChEBI" id="CHEBI:597326"/>
        <dbReference type="EC" id="1.4.3.5"/>
    </reaction>
</comment>
<dbReference type="Pfam" id="PF01243">
    <property type="entry name" value="PNPOx_N"/>
    <property type="match status" value="1"/>
</dbReference>
<dbReference type="PANTHER" id="PTHR10851:SF0">
    <property type="entry name" value="PYRIDOXINE-5'-PHOSPHATE OXIDASE"/>
    <property type="match status" value="1"/>
</dbReference>
<feature type="binding site" evidence="7 9">
    <location>
        <begin position="142"/>
        <end position="143"/>
    </location>
    <ligand>
        <name>FMN</name>
        <dbReference type="ChEBI" id="CHEBI:58210"/>
    </ligand>
</feature>
<comment type="function">
    <text evidence="7">Catalyzes the oxidation of either pyridoxine 5'-phosphate (PNP) or pyridoxamine 5'-phosphate (PMP) into pyridoxal 5'-phosphate (PLP).</text>
</comment>
<feature type="binding site" evidence="7 8">
    <location>
        <position position="129"/>
    </location>
    <ligand>
        <name>substrate</name>
    </ligand>
</feature>
<feature type="binding site" evidence="7 8">
    <location>
        <position position="133"/>
    </location>
    <ligand>
        <name>substrate</name>
    </ligand>
</feature>
<evidence type="ECO:0000256" key="5">
    <source>
        <dbReference type="ARBA" id="ARBA00023002"/>
    </source>
</evidence>
<keyword evidence="3 7" id="KW-0285">Flavoprotein</keyword>
<dbReference type="AlphaFoldDB" id="A0A4V1KR48"/>
<keyword evidence="5 7" id="KW-0560">Oxidoreductase</keyword>
<evidence type="ECO:0000256" key="6">
    <source>
        <dbReference type="ARBA" id="ARBA00023096"/>
    </source>
</evidence>
<dbReference type="InterPro" id="IPR019740">
    <property type="entry name" value="Pyridox_Oxase_CS"/>
</dbReference>
<evidence type="ECO:0000256" key="4">
    <source>
        <dbReference type="ARBA" id="ARBA00022643"/>
    </source>
</evidence>
<dbReference type="InterPro" id="IPR000659">
    <property type="entry name" value="Pyridox_Oxase"/>
</dbReference>
<dbReference type="InterPro" id="IPR011576">
    <property type="entry name" value="Pyridox_Oxase_N"/>
</dbReference>
<comment type="cofactor">
    <cofactor evidence="7 9">
        <name>FMN</name>
        <dbReference type="ChEBI" id="CHEBI:58210"/>
    </cofactor>
    <text evidence="7 9">Binds 1 FMN per subunit.</text>
</comment>
<dbReference type="InterPro" id="IPR012349">
    <property type="entry name" value="Split_barrel_FMN-bd"/>
</dbReference>